<keyword evidence="3" id="KW-1185">Reference proteome</keyword>
<evidence type="ECO:0000313" key="2">
    <source>
        <dbReference type="EMBL" id="MFC6395532.1"/>
    </source>
</evidence>
<gene>
    <name evidence="2" type="ORF">ACFP57_00775</name>
</gene>
<name>A0ABW1X097_9ACTN</name>
<evidence type="ECO:0000259" key="1">
    <source>
        <dbReference type="Pfam" id="PF07929"/>
    </source>
</evidence>
<dbReference type="PANTHER" id="PTHR41878">
    <property type="entry name" value="LEXA REPRESSOR-RELATED"/>
    <property type="match status" value="1"/>
</dbReference>
<accession>A0ABW1X097</accession>
<reference evidence="3" key="1">
    <citation type="journal article" date="2019" name="Int. J. Syst. Evol. Microbiol.">
        <title>The Global Catalogue of Microorganisms (GCM) 10K type strain sequencing project: providing services to taxonomists for standard genome sequencing and annotation.</title>
        <authorList>
            <consortium name="The Broad Institute Genomics Platform"/>
            <consortium name="The Broad Institute Genome Sequencing Center for Infectious Disease"/>
            <person name="Wu L."/>
            <person name="Ma J."/>
        </authorList>
    </citation>
    <scope>NUCLEOTIDE SEQUENCE [LARGE SCALE GENOMIC DNA]</scope>
    <source>
        <strain evidence="3">CGMCC 1.15277</strain>
    </source>
</reference>
<organism evidence="2 3">
    <name type="scientific">Luteococcus sanguinis</name>
    <dbReference type="NCBI Taxonomy" id="174038"/>
    <lineage>
        <taxon>Bacteria</taxon>
        <taxon>Bacillati</taxon>
        <taxon>Actinomycetota</taxon>
        <taxon>Actinomycetes</taxon>
        <taxon>Propionibacteriales</taxon>
        <taxon>Propionibacteriaceae</taxon>
        <taxon>Luteococcus</taxon>
    </lineage>
</organism>
<dbReference type="RefSeq" id="WP_343885445.1">
    <property type="nucleotide sequence ID" value="NZ_BAAAKI010000006.1"/>
</dbReference>
<dbReference type="Gene3D" id="3.10.290.30">
    <property type="entry name" value="MM3350-like"/>
    <property type="match status" value="1"/>
</dbReference>
<dbReference type="Proteomes" id="UP001596266">
    <property type="component" value="Unassembled WGS sequence"/>
</dbReference>
<dbReference type="InterPro" id="IPR012912">
    <property type="entry name" value="Plasmid_pRiA4b_Orf3-like"/>
</dbReference>
<sequence length="461" mass="51649">MPESDEQRFQQIVQQLLDDGMAPQDLFAAFNQEMRAAVPSPFAIAENTEIALPAPPNTAEVLRVRIDLVGAKPPIWRRLDVRGDVTLDHLHHLLQAAMGWTDSHLHRFTPHPTARGRDPWFVTEFDRDEGEEGTPEESARLDQVLRAKGDVLSYEYDFGDGWEHRIVLESSRVANTDHPVMTCVAGRRLCPPEDVGGIGTWNELSEALRRNPDPTKLTGDLQHYSQWLPRTIQPDLFTVEATNQMIQLVDLSPSEQVDRLSALGLLPVTVASLDEIATLLPDHRLQDFGDWIIQAWDQAGLSPNPVPPPTDQELEWLLQPWLLMIELAHPDGIRLTQAGFMAPEVCLEITANSRIDNWYGQGNRESNSQELALHRRLAIDAGLLRKHKGRLVLTRAGKKARTDRDELVRCASASLLGGRDEFTKHAWTLAVLLLSRPPGACNPTWWPTCSPRSAGRSTASR</sequence>
<dbReference type="PANTHER" id="PTHR41878:SF1">
    <property type="entry name" value="TNPR PROTEIN"/>
    <property type="match status" value="1"/>
</dbReference>
<feature type="domain" description="Plasmid pRiA4b Orf3-like" evidence="1">
    <location>
        <begin position="61"/>
        <end position="239"/>
    </location>
</feature>
<evidence type="ECO:0000313" key="3">
    <source>
        <dbReference type="Proteomes" id="UP001596266"/>
    </source>
</evidence>
<dbReference type="InterPro" id="IPR024047">
    <property type="entry name" value="MM3350-like_sf"/>
</dbReference>
<comment type="caution">
    <text evidence="2">The sequence shown here is derived from an EMBL/GenBank/DDBJ whole genome shotgun (WGS) entry which is preliminary data.</text>
</comment>
<proteinExistence type="predicted"/>
<dbReference type="SUPFAM" id="SSF159941">
    <property type="entry name" value="MM3350-like"/>
    <property type="match status" value="1"/>
</dbReference>
<dbReference type="Pfam" id="PF07929">
    <property type="entry name" value="PRiA4_ORF3"/>
    <property type="match status" value="1"/>
</dbReference>
<protein>
    <submittedName>
        <fullName evidence="2">Plasmid pRiA4b ORF-3 family protein</fullName>
    </submittedName>
</protein>
<dbReference type="EMBL" id="JBHSUA010000003">
    <property type="protein sequence ID" value="MFC6395532.1"/>
    <property type="molecule type" value="Genomic_DNA"/>
</dbReference>